<keyword evidence="2 4" id="KW-1133">Transmembrane helix</keyword>
<dbReference type="PANTHER" id="PTHR23546">
    <property type="entry name" value="TRANSPORT PROTEIN"/>
    <property type="match status" value="1"/>
</dbReference>
<sequence length="423" mass="43071">MLTIAAGNTALQSVLPALGRSLHVPDSAVAAAFSVSALLWVLAAPFWAKRSDRHGRRAMILLGVGGFVVSLSVCGVFLTAGINGWIGGTTAFLCFIVGRLIYGTFGAAAPPAVQALVAGSTTRAQRTKALTLLGSAFGLGTILGPAIAPYLILGSVGGVEIGLAGPAFLFALFGLCVWVAVRQMLPNDVIPQPGTRGAANAYPSIGGQSSGASITAATEPHSEQVGYTDSRIRGWMIAGLIMGHGQTMTGQAIGFLVIDRLHLAPALALQPTGIVLMMGAGAALLVQWGIIPNLDLRPRAMMLAGLLIAALGCALTGLATSLYSIACAYALASVGFGFTRPAFTAGASLAVGHNAQGAVAGKVTSINGAAFVLGPSIGVGLYEAWHPLPYLTAGAAMLLLFLYARFTLREPSAISLAGAQLPR</sequence>
<feature type="transmembrane region" description="Helical" evidence="4">
    <location>
        <begin position="159"/>
        <end position="181"/>
    </location>
</feature>
<dbReference type="InterPro" id="IPR036259">
    <property type="entry name" value="MFS_trans_sf"/>
</dbReference>
<dbReference type="PANTHER" id="PTHR23546:SF1">
    <property type="entry name" value="MEMBRANE PROTEIN"/>
    <property type="match status" value="1"/>
</dbReference>
<name>A0ABU4PKH1_9SPHN</name>
<organism evidence="6 7">
    <name type="scientific">Sphingomonas echinoides</name>
    <dbReference type="NCBI Taxonomy" id="59803"/>
    <lineage>
        <taxon>Bacteria</taxon>
        <taxon>Pseudomonadati</taxon>
        <taxon>Pseudomonadota</taxon>
        <taxon>Alphaproteobacteria</taxon>
        <taxon>Sphingomonadales</taxon>
        <taxon>Sphingomonadaceae</taxon>
        <taxon>Sphingomonas</taxon>
    </lineage>
</organism>
<dbReference type="EMBL" id="JAWXXV010000001">
    <property type="protein sequence ID" value="MDX5983249.1"/>
    <property type="molecule type" value="Genomic_DNA"/>
</dbReference>
<feature type="transmembrane region" description="Helical" evidence="4">
    <location>
        <begin position="85"/>
        <end position="109"/>
    </location>
</feature>
<feature type="transmembrane region" description="Helical" evidence="4">
    <location>
        <begin position="270"/>
        <end position="291"/>
    </location>
</feature>
<evidence type="ECO:0000313" key="6">
    <source>
        <dbReference type="EMBL" id="MDX5983249.1"/>
    </source>
</evidence>
<evidence type="ECO:0000313" key="7">
    <source>
        <dbReference type="Proteomes" id="UP001279660"/>
    </source>
</evidence>
<dbReference type="Gene3D" id="1.20.1250.20">
    <property type="entry name" value="MFS general substrate transporter like domains"/>
    <property type="match status" value="1"/>
</dbReference>
<protein>
    <submittedName>
        <fullName evidence="6">MFS transporter</fullName>
    </submittedName>
</protein>
<feature type="transmembrane region" description="Helical" evidence="4">
    <location>
        <begin position="388"/>
        <end position="406"/>
    </location>
</feature>
<evidence type="ECO:0000256" key="1">
    <source>
        <dbReference type="ARBA" id="ARBA00022692"/>
    </source>
</evidence>
<evidence type="ECO:0000256" key="3">
    <source>
        <dbReference type="ARBA" id="ARBA00023136"/>
    </source>
</evidence>
<feature type="domain" description="Major facilitator superfamily (MFS) profile" evidence="5">
    <location>
        <begin position="1"/>
        <end position="412"/>
    </location>
</feature>
<dbReference type="SUPFAM" id="SSF103473">
    <property type="entry name" value="MFS general substrate transporter"/>
    <property type="match status" value="1"/>
</dbReference>
<feature type="transmembrane region" description="Helical" evidence="4">
    <location>
        <begin position="235"/>
        <end position="258"/>
    </location>
</feature>
<feature type="transmembrane region" description="Helical" evidence="4">
    <location>
        <begin position="28"/>
        <end position="48"/>
    </location>
</feature>
<proteinExistence type="predicted"/>
<evidence type="ECO:0000259" key="5">
    <source>
        <dbReference type="PROSITE" id="PS50850"/>
    </source>
</evidence>
<feature type="transmembrane region" description="Helical" evidence="4">
    <location>
        <begin position="303"/>
        <end position="331"/>
    </location>
</feature>
<dbReference type="Proteomes" id="UP001279660">
    <property type="component" value="Unassembled WGS sequence"/>
</dbReference>
<dbReference type="InterPro" id="IPR011701">
    <property type="entry name" value="MFS"/>
</dbReference>
<feature type="transmembrane region" description="Helical" evidence="4">
    <location>
        <begin position="60"/>
        <end position="79"/>
    </location>
</feature>
<dbReference type="Pfam" id="PF07690">
    <property type="entry name" value="MFS_1"/>
    <property type="match status" value="1"/>
</dbReference>
<evidence type="ECO:0000256" key="2">
    <source>
        <dbReference type="ARBA" id="ARBA00022989"/>
    </source>
</evidence>
<evidence type="ECO:0000256" key="4">
    <source>
        <dbReference type="SAM" id="Phobius"/>
    </source>
</evidence>
<reference evidence="6 7" key="1">
    <citation type="submission" date="2023-11" db="EMBL/GenBank/DDBJ databases">
        <title>MicrobeMod: A computational toolkit for identifying prokaryotic methylation and restriction-modification with nanopore sequencing.</title>
        <authorList>
            <person name="Crits-Christoph A."/>
            <person name="Kang S.C."/>
            <person name="Lee H."/>
            <person name="Ostrov N."/>
        </authorList>
    </citation>
    <scope>NUCLEOTIDE SEQUENCE [LARGE SCALE GENOMIC DNA]</scope>
    <source>
        <strain evidence="6 7">ATCC 14820</strain>
    </source>
</reference>
<keyword evidence="7" id="KW-1185">Reference proteome</keyword>
<dbReference type="PROSITE" id="PS50850">
    <property type="entry name" value="MFS"/>
    <property type="match status" value="1"/>
</dbReference>
<keyword evidence="1 4" id="KW-0812">Transmembrane</keyword>
<feature type="transmembrane region" description="Helical" evidence="4">
    <location>
        <begin position="130"/>
        <end position="153"/>
    </location>
</feature>
<accession>A0ABU4PKH1</accession>
<dbReference type="InterPro" id="IPR020846">
    <property type="entry name" value="MFS_dom"/>
</dbReference>
<keyword evidence="3 4" id="KW-0472">Membrane</keyword>
<comment type="caution">
    <text evidence="6">The sequence shown here is derived from an EMBL/GenBank/DDBJ whole genome shotgun (WGS) entry which is preliminary data.</text>
</comment>
<gene>
    <name evidence="6" type="ORF">SIL82_03180</name>
</gene>